<comment type="catalytic activity">
    <reaction evidence="1">
        <text>Random endo-hydrolysis of N-acetyl-beta-D-glucosaminide (1-&gt;4)-beta-linkages in chitin and chitodextrins.</text>
        <dbReference type="EC" id="3.2.1.14"/>
    </reaction>
</comment>
<keyword evidence="8 15" id="KW-0472">Membrane</keyword>
<name>A0AAE8N0G7_9PEZI</name>
<keyword evidence="3" id="KW-0336">GPI-anchor</keyword>
<evidence type="ECO:0000313" key="21">
    <source>
        <dbReference type="Proteomes" id="UP001187682"/>
    </source>
</evidence>
<comment type="function">
    <text evidence="14">Dual chitinase/transglycosylase that plays a role in cell wall architecture. Chitinase and transglycosylase activities are coupled. Required for the polysaccharide cross-linking at the septa and the cell wall. More specifically, transfers chitin to 1,6-beta-glucan in the cell wall.</text>
</comment>
<gene>
    <name evidence="20" type="ORF">DNG_05781</name>
</gene>
<dbReference type="CDD" id="cd02183">
    <property type="entry name" value="GH16_fungal_CRH1_transglycosylase"/>
    <property type="match status" value="1"/>
</dbReference>
<dbReference type="PANTHER" id="PTHR10963">
    <property type="entry name" value="GLYCOSYL HYDROLASE-RELATED"/>
    <property type="match status" value="1"/>
</dbReference>
<evidence type="ECO:0000256" key="11">
    <source>
        <dbReference type="ARBA" id="ARBA00023295"/>
    </source>
</evidence>
<feature type="chain" id="PRO_5042240938" description="Crh-like protein" evidence="18">
    <location>
        <begin position="22"/>
        <end position="431"/>
    </location>
</feature>
<evidence type="ECO:0000256" key="15">
    <source>
        <dbReference type="PIRNR" id="PIRNR037299"/>
    </source>
</evidence>
<feature type="active site" description="Nucleophile" evidence="16">
    <location>
        <position position="163"/>
    </location>
</feature>
<dbReference type="InterPro" id="IPR017168">
    <property type="entry name" value="CHR-like"/>
</dbReference>
<feature type="region of interest" description="Disordered" evidence="17">
    <location>
        <begin position="336"/>
        <end position="415"/>
    </location>
</feature>
<dbReference type="PROSITE" id="PS51762">
    <property type="entry name" value="GH16_2"/>
    <property type="match status" value="1"/>
</dbReference>
<dbReference type="InterPro" id="IPR013320">
    <property type="entry name" value="ConA-like_dom_sf"/>
</dbReference>
<keyword evidence="4" id="KW-0328">Glycosyltransferase</keyword>
<dbReference type="InterPro" id="IPR000757">
    <property type="entry name" value="Beta-glucanase-like"/>
</dbReference>
<dbReference type="EC" id="3.2.-.-" evidence="15"/>
<keyword evidence="21" id="KW-1185">Reference proteome</keyword>
<organism evidence="20 21">
    <name type="scientific">Cephalotrichum gorgonifer</name>
    <dbReference type="NCBI Taxonomy" id="2041049"/>
    <lineage>
        <taxon>Eukaryota</taxon>
        <taxon>Fungi</taxon>
        <taxon>Dikarya</taxon>
        <taxon>Ascomycota</taxon>
        <taxon>Pezizomycotina</taxon>
        <taxon>Sordariomycetes</taxon>
        <taxon>Hypocreomycetidae</taxon>
        <taxon>Microascales</taxon>
        <taxon>Microascaceae</taxon>
        <taxon>Cephalotrichum</taxon>
    </lineage>
</organism>
<feature type="active site" description="Proton donor" evidence="16">
    <location>
        <position position="167"/>
    </location>
</feature>
<evidence type="ECO:0000256" key="2">
    <source>
        <dbReference type="ARBA" id="ARBA00004589"/>
    </source>
</evidence>
<evidence type="ECO:0000256" key="14">
    <source>
        <dbReference type="ARBA" id="ARBA00093308"/>
    </source>
</evidence>
<evidence type="ECO:0000259" key="19">
    <source>
        <dbReference type="PROSITE" id="PS51762"/>
    </source>
</evidence>
<evidence type="ECO:0000256" key="18">
    <source>
        <dbReference type="SAM" id="SignalP"/>
    </source>
</evidence>
<keyword evidence="11" id="KW-0326">Glycosidase</keyword>
<dbReference type="GO" id="GO:0009277">
    <property type="term" value="C:fungal-type cell wall"/>
    <property type="evidence" value="ECO:0007669"/>
    <property type="project" value="UniProtKB-ARBA"/>
</dbReference>
<evidence type="ECO:0000256" key="4">
    <source>
        <dbReference type="ARBA" id="ARBA00022676"/>
    </source>
</evidence>
<dbReference type="GO" id="GO:0005975">
    <property type="term" value="P:carbohydrate metabolic process"/>
    <property type="evidence" value="ECO:0007669"/>
    <property type="project" value="InterPro"/>
</dbReference>
<dbReference type="EMBL" id="ONZQ02000007">
    <property type="protein sequence ID" value="SPO03099.1"/>
    <property type="molecule type" value="Genomic_DNA"/>
</dbReference>
<evidence type="ECO:0000256" key="1">
    <source>
        <dbReference type="ARBA" id="ARBA00000822"/>
    </source>
</evidence>
<dbReference type="Pfam" id="PF00722">
    <property type="entry name" value="Glyco_hydro_16"/>
    <property type="match status" value="1"/>
</dbReference>
<dbReference type="SUPFAM" id="SSF49899">
    <property type="entry name" value="Concanavalin A-like lectins/glucanases"/>
    <property type="match status" value="1"/>
</dbReference>
<keyword evidence="6 18" id="KW-0732">Signal</keyword>
<dbReference type="PANTHER" id="PTHR10963:SF22">
    <property type="entry name" value="GLYCOSIDASE CRH2-RELATED"/>
    <property type="match status" value="1"/>
</dbReference>
<evidence type="ECO:0000313" key="20">
    <source>
        <dbReference type="EMBL" id="SPO03099.1"/>
    </source>
</evidence>
<proteinExistence type="inferred from homology"/>
<keyword evidence="5" id="KW-0808">Transferase</keyword>
<protein>
    <recommendedName>
        <fullName evidence="15">Crh-like protein</fullName>
        <ecNumber evidence="15">3.2.-.-</ecNumber>
    </recommendedName>
</protein>
<comment type="similarity">
    <text evidence="13">Belongs to the glycosyl hydrolase 16 family. CRH1 subfamily.</text>
</comment>
<feature type="compositionally biased region" description="Low complexity" evidence="17">
    <location>
        <begin position="387"/>
        <end position="402"/>
    </location>
</feature>
<keyword evidence="9" id="KW-0325">Glycoprotein</keyword>
<evidence type="ECO:0000256" key="3">
    <source>
        <dbReference type="ARBA" id="ARBA00022622"/>
    </source>
</evidence>
<evidence type="ECO:0000256" key="16">
    <source>
        <dbReference type="PIRSR" id="PIRSR037299-1"/>
    </source>
</evidence>
<dbReference type="Gene3D" id="2.60.120.200">
    <property type="match status" value="1"/>
</dbReference>
<feature type="signal peptide" evidence="18">
    <location>
        <begin position="1"/>
        <end position="21"/>
    </location>
</feature>
<comment type="caution">
    <text evidence="20">The sequence shown here is derived from an EMBL/GenBank/DDBJ whole genome shotgun (WGS) entry which is preliminary data.</text>
</comment>
<dbReference type="FunFam" id="2.60.120.200:FF:000159">
    <property type="entry name" value="Glycosidase"/>
    <property type="match status" value="1"/>
</dbReference>
<dbReference type="AlphaFoldDB" id="A0AAE8N0G7"/>
<evidence type="ECO:0000256" key="17">
    <source>
        <dbReference type="SAM" id="MobiDB-lite"/>
    </source>
</evidence>
<evidence type="ECO:0000256" key="5">
    <source>
        <dbReference type="ARBA" id="ARBA00022679"/>
    </source>
</evidence>
<evidence type="ECO:0000256" key="10">
    <source>
        <dbReference type="ARBA" id="ARBA00023288"/>
    </source>
</evidence>
<dbReference type="Proteomes" id="UP001187682">
    <property type="component" value="Unassembled WGS sequence"/>
</dbReference>
<keyword evidence="12" id="KW-0961">Cell wall biogenesis/degradation</keyword>
<dbReference type="GO" id="GO:0016757">
    <property type="term" value="F:glycosyltransferase activity"/>
    <property type="evidence" value="ECO:0007669"/>
    <property type="project" value="UniProtKB-KW"/>
</dbReference>
<dbReference type="PIRSF" id="PIRSF037299">
    <property type="entry name" value="Glycosidase_CRH1_prd"/>
    <property type="match status" value="1"/>
</dbReference>
<keyword evidence="7 15" id="KW-0378">Hydrolase</keyword>
<dbReference type="GO" id="GO:0031505">
    <property type="term" value="P:fungal-type cell wall organization"/>
    <property type="evidence" value="ECO:0007669"/>
    <property type="project" value="TreeGrafter"/>
</dbReference>
<evidence type="ECO:0000256" key="12">
    <source>
        <dbReference type="ARBA" id="ARBA00023316"/>
    </source>
</evidence>
<dbReference type="GO" id="GO:0008843">
    <property type="term" value="F:endochitinase activity"/>
    <property type="evidence" value="ECO:0007669"/>
    <property type="project" value="UniProtKB-EC"/>
</dbReference>
<evidence type="ECO:0000256" key="9">
    <source>
        <dbReference type="ARBA" id="ARBA00023180"/>
    </source>
</evidence>
<sequence>MLASLLPLALTGLLHVAGVMAQDLPTCSLDKKCPKEHPCCSQYNQCGVGAFCLGGCDPRMSYSLDSCMPAPVCESKTYKMDSMDKIVSMDKYLGDASKADWMYQGKPLEHNGNILLTMPPQSVGTVMASTSYMWYGRVKAKLKTARGRGVVTAFILYSDVKDEIDYEFVGVDLETAQTNYYFQGIPLYDQGGNITIDSDSYDNWHEYEINWTPDKIEWAVDGKVGRTKKRSDTWNETFNQWDFPQTPSRVQLSIWPGGLATNAKGTIDWAGGEIDWNSDDIKKNQYYFATFGEITVECWDADSGPGSNNGKSYIYTDFLATNNTVEVTDKKTTLKSLEGSGIDQDNEGTGKGNAATLPGGDVSGSGSSGSGNHDQSGSGGSTGGCGANSFSQSCSNSGNSDGSGDDKGGAPGARGSASLGVVIAVAALLLI</sequence>
<evidence type="ECO:0000256" key="8">
    <source>
        <dbReference type="ARBA" id="ARBA00023136"/>
    </source>
</evidence>
<evidence type="ECO:0000256" key="7">
    <source>
        <dbReference type="ARBA" id="ARBA00022801"/>
    </source>
</evidence>
<dbReference type="InterPro" id="IPR050546">
    <property type="entry name" value="Glycosyl_Hydrlase_16"/>
</dbReference>
<feature type="compositionally biased region" description="Gly residues" evidence="17">
    <location>
        <begin position="377"/>
        <end position="386"/>
    </location>
</feature>
<accession>A0AAE8N0G7</accession>
<dbReference type="GO" id="GO:0098552">
    <property type="term" value="C:side of membrane"/>
    <property type="evidence" value="ECO:0007669"/>
    <property type="project" value="UniProtKB-KW"/>
</dbReference>
<reference evidence="20" key="1">
    <citation type="submission" date="2018-03" db="EMBL/GenBank/DDBJ databases">
        <authorList>
            <person name="Guldener U."/>
        </authorList>
    </citation>
    <scope>NUCLEOTIDE SEQUENCE</scope>
</reference>
<keyword evidence="10" id="KW-0449">Lipoprotein</keyword>
<evidence type="ECO:0000256" key="6">
    <source>
        <dbReference type="ARBA" id="ARBA00022729"/>
    </source>
</evidence>
<comment type="subcellular location">
    <subcellularLocation>
        <location evidence="2">Membrane</location>
        <topology evidence="2">Lipid-anchor</topology>
        <topology evidence="2">GPI-anchor</topology>
    </subcellularLocation>
</comment>
<evidence type="ECO:0000256" key="13">
    <source>
        <dbReference type="ARBA" id="ARBA00038074"/>
    </source>
</evidence>
<feature type="domain" description="GH16" evidence="19">
    <location>
        <begin position="63"/>
        <end position="278"/>
    </location>
</feature>